<evidence type="ECO:0000313" key="1">
    <source>
        <dbReference type="EMBL" id="PRP83936.1"/>
    </source>
</evidence>
<sequence>MPRRVRETHRLLYQHFLDKTKKNKRCQSHEQLIWFFWLVVKWGLLLTEGLCSNDDEKPQSQRFKEGKNYTYSSREEKPAALMDQAVDKQIGHLRRQIRITVQYPVSNLNTFNSTRWRSNLTINFVSNVALNVRSSPKLPCCTPPSVFLVRK</sequence>
<gene>
    <name evidence="1" type="ORF">PROFUN_08873</name>
</gene>
<dbReference type="EMBL" id="MDYQ01000073">
    <property type="protein sequence ID" value="PRP83936.1"/>
    <property type="molecule type" value="Genomic_DNA"/>
</dbReference>
<dbReference type="AlphaFoldDB" id="A0A2P6NJ07"/>
<dbReference type="InParanoid" id="A0A2P6NJ07"/>
<organism evidence="1 2">
    <name type="scientific">Planoprotostelium fungivorum</name>
    <dbReference type="NCBI Taxonomy" id="1890364"/>
    <lineage>
        <taxon>Eukaryota</taxon>
        <taxon>Amoebozoa</taxon>
        <taxon>Evosea</taxon>
        <taxon>Variosea</taxon>
        <taxon>Cavosteliida</taxon>
        <taxon>Cavosteliaceae</taxon>
        <taxon>Planoprotostelium</taxon>
    </lineage>
</organism>
<name>A0A2P6NJ07_9EUKA</name>
<evidence type="ECO:0000313" key="2">
    <source>
        <dbReference type="Proteomes" id="UP000241769"/>
    </source>
</evidence>
<protein>
    <submittedName>
        <fullName evidence="1">Uncharacterized protein</fullName>
    </submittedName>
</protein>
<comment type="caution">
    <text evidence="1">The sequence shown here is derived from an EMBL/GenBank/DDBJ whole genome shotgun (WGS) entry which is preliminary data.</text>
</comment>
<keyword evidence="2" id="KW-1185">Reference proteome</keyword>
<dbReference type="Proteomes" id="UP000241769">
    <property type="component" value="Unassembled WGS sequence"/>
</dbReference>
<proteinExistence type="predicted"/>
<accession>A0A2P6NJ07</accession>
<reference evidence="1 2" key="1">
    <citation type="journal article" date="2018" name="Genome Biol. Evol.">
        <title>Multiple Roots of Fruiting Body Formation in Amoebozoa.</title>
        <authorList>
            <person name="Hillmann F."/>
            <person name="Forbes G."/>
            <person name="Novohradska S."/>
            <person name="Ferling I."/>
            <person name="Riege K."/>
            <person name="Groth M."/>
            <person name="Westermann M."/>
            <person name="Marz M."/>
            <person name="Spaller T."/>
            <person name="Winckler T."/>
            <person name="Schaap P."/>
            <person name="Glockner G."/>
        </authorList>
    </citation>
    <scope>NUCLEOTIDE SEQUENCE [LARGE SCALE GENOMIC DNA]</scope>
    <source>
        <strain evidence="1 2">Jena</strain>
    </source>
</reference>